<dbReference type="AlphaFoldDB" id="A0A4R6EDM3"/>
<feature type="compositionally biased region" description="Basic and acidic residues" evidence="1">
    <location>
        <begin position="91"/>
        <end position="100"/>
    </location>
</feature>
<evidence type="ECO:0000259" key="3">
    <source>
        <dbReference type="Pfam" id="PF13511"/>
    </source>
</evidence>
<accession>A0A4R6EDM3</accession>
<gene>
    <name evidence="4" type="ORF">C7389_102239</name>
</gene>
<feature type="signal peptide" evidence="2">
    <location>
        <begin position="1"/>
        <end position="19"/>
    </location>
</feature>
<name>A0A4R6EDM3_9RHOO</name>
<evidence type="ECO:0000313" key="5">
    <source>
        <dbReference type="Proteomes" id="UP000295129"/>
    </source>
</evidence>
<proteinExistence type="predicted"/>
<keyword evidence="2" id="KW-0732">Signal</keyword>
<keyword evidence="5" id="KW-1185">Reference proteome</keyword>
<feature type="compositionally biased region" description="Basic and acidic residues" evidence="1">
    <location>
        <begin position="108"/>
        <end position="122"/>
    </location>
</feature>
<feature type="compositionally biased region" description="Low complexity" evidence="1">
    <location>
        <begin position="51"/>
        <end position="65"/>
    </location>
</feature>
<evidence type="ECO:0000256" key="1">
    <source>
        <dbReference type="SAM" id="MobiDB-lite"/>
    </source>
</evidence>
<dbReference type="EMBL" id="SNVV01000002">
    <property type="protein sequence ID" value="TDN56303.1"/>
    <property type="molecule type" value="Genomic_DNA"/>
</dbReference>
<organism evidence="4 5">
    <name type="scientific">Azoarcus indigens</name>
    <dbReference type="NCBI Taxonomy" id="29545"/>
    <lineage>
        <taxon>Bacteria</taxon>
        <taxon>Pseudomonadati</taxon>
        <taxon>Pseudomonadota</taxon>
        <taxon>Betaproteobacteria</taxon>
        <taxon>Rhodocyclales</taxon>
        <taxon>Zoogloeaceae</taxon>
        <taxon>Azoarcus</taxon>
    </lineage>
</organism>
<reference evidence="4 5" key="1">
    <citation type="submission" date="2019-03" db="EMBL/GenBank/DDBJ databases">
        <title>Genomic Encyclopedia of Type Strains, Phase IV (KMG-IV): sequencing the most valuable type-strain genomes for metagenomic binning, comparative biology and taxonomic classification.</title>
        <authorList>
            <person name="Goeker M."/>
        </authorList>
    </citation>
    <scope>NUCLEOTIDE SEQUENCE [LARGE SCALE GENOMIC DNA]</scope>
    <source>
        <strain evidence="4 5">DSM 12121</strain>
    </source>
</reference>
<dbReference type="InterPro" id="IPR025392">
    <property type="entry name" value="DUF4124"/>
</dbReference>
<dbReference type="Proteomes" id="UP000295129">
    <property type="component" value="Unassembled WGS sequence"/>
</dbReference>
<feature type="chain" id="PRO_5020955731" evidence="2">
    <location>
        <begin position="20"/>
        <end position="175"/>
    </location>
</feature>
<evidence type="ECO:0000313" key="4">
    <source>
        <dbReference type="EMBL" id="TDN56303.1"/>
    </source>
</evidence>
<dbReference type="Pfam" id="PF13511">
    <property type="entry name" value="DUF4124"/>
    <property type="match status" value="1"/>
</dbReference>
<protein>
    <submittedName>
        <fullName evidence="4">Uncharacterized protein DUF4124</fullName>
    </submittedName>
</protein>
<feature type="domain" description="DUF4124" evidence="3">
    <location>
        <begin position="9"/>
        <end position="61"/>
    </location>
</feature>
<feature type="region of interest" description="Disordered" evidence="1">
    <location>
        <begin position="33"/>
        <end position="122"/>
    </location>
</feature>
<dbReference type="OrthoDB" id="9181422at2"/>
<evidence type="ECO:0000256" key="2">
    <source>
        <dbReference type="SAM" id="SignalP"/>
    </source>
</evidence>
<sequence>MLRPALLLVALLAAFPAAAEIYSWRDKEGRLHYSDVPPPEGEVKTLRNARSTTAPSTPEAAAGETNGSTAGQAPANVPPGTAGTSNAPKTMADRELEFRQRRTAQAEAEAKAEKERADAAQRQRACEQARSQLAALESGQRIARFTNTGERAFLDDSSRMNEINEARTQVEQLCR</sequence>
<comment type="caution">
    <text evidence="4">The sequence shown here is derived from an EMBL/GenBank/DDBJ whole genome shotgun (WGS) entry which is preliminary data.</text>
</comment>
<dbReference type="RefSeq" id="WP_133588638.1">
    <property type="nucleotide sequence ID" value="NZ_SNVV01000002.1"/>
</dbReference>